<sequence length="16" mass="1794">MKNRHTILPRFGPLGG</sequence>
<protein>
    <submittedName>
        <fullName evidence="1">Uncharacterized protein</fullName>
    </submittedName>
</protein>
<reference evidence="1" key="2">
    <citation type="journal article" date="2015" name="Data Brief">
        <title>Shoot transcriptome of the giant reed, Arundo donax.</title>
        <authorList>
            <person name="Barrero R.A."/>
            <person name="Guerrero F.D."/>
            <person name="Moolhuijzen P."/>
            <person name="Goolsby J.A."/>
            <person name="Tidwell J."/>
            <person name="Bellgard S.E."/>
            <person name="Bellgard M.I."/>
        </authorList>
    </citation>
    <scope>NUCLEOTIDE SEQUENCE</scope>
    <source>
        <tissue evidence="1">Shoot tissue taken approximately 20 cm above the soil surface</tissue>
    </source>
</reference>
<accession>A0A0A9AFE4</accession>
<dbReference type="AlphaFoldDB" id="A0A0A9AFE4"/>
<dbReference type="EMBL" id="GBRH01250265">
    <property type="protein sequence ID" value="JAD47630.1"/>
    <property type="molecule type" value="Transcribed_RNA"/>
</dbReference>
<proteinExistence type="predicted"/>
<reference evidence="1" key="1">
    <citation type="submission" date="2014-09" db="EMBL/GenBank/DDBJ databases">
        <authorList>
            <person name="Magalhaes I.L.F."/>
            <person name="Oliveira U."/>
            <person name="Santos F.R."/>
            <person name="Vidigal T.H.D.A."/>
            <person name="Brescovit A.D."/>
            <person name="Santos A.J."/>
        </authorList>
    </citation>
    <scope>NUCLEOTIDE SEQUENCE</scope>
    <source>
        <tissue evidence="1">Shoot tissue taken approximately 20 cm above the soil surface</tissue>
    </source>
</reference>
<name>A0A0A9AFE4_ARUDO</name>
<evidence type="ECO:0000313" key="1">
    <source>
        <dbReference type="EMBL" id="JAD47630.1"/>
    </source>
</evidence>
<organism evidence="1">
    <name type="scientific">Arundo donax</name>
    <name type="common">Giant reed</name>
    <name type="synonym">Donax arundinaceus</name>
    <dbReference type="NCBI Taxonomy" id="35708"/>
    <lineage>
        <taxon>Eukaryota</taxon>
        <taxon>Viridiplantae</taxon>
        <taxon>Streptophyta</taxon>
        <taxon>Embryophyta</taxon>
        <taxon>Tracheophyta</taxon>
        <taxon>Spermatophyta</taxon>
        <taxon>Magnoliopsida</taxon>
        <taxon>Liliopsida</taxon>
        <taxon>Poales</taxon>
        <taxon>Poaceae</taxon>
        <taxon>PACMAD clade</taxon>
        <taxon>Arundinoideae</taxon>
        <taxon>Arundineae</taxon>
        <taxon>Arundo</taxon>
    </lineage>
</organism>